<evidence type="ECO:0000256" key="4">
    <source>
        <dbReference type="ARBA" id="ARBA00023002"/>
    </source>
</evidence>
<keyword evidence="3 5" id="KW-0479">Metal-binding</keyword>
<evidence type="ECO:0000256" key="1">
    <source>
        <dbReference type="ARBA" id="ARBA00008714"/>
    </source>
</evidence>
<accession>A0ABN1IM60</accession>
<dbReference type="PRINTS" id="PR01703">
    <property type="entry name" value="MNSODISMTASE"/>
</dbReference>
<comment type="catalytic activity">
    <reaction evidence="5">
        <text>2 superoxide + 2 H(+) = H2O2 + O2</text>
        <dbReference type="Rhea" id="RHEA:20696"/>
        <dbReference type="ChEBI" id="CHEBI:15378"/>
        <dbReference type="ChEBI" id="CHEBI:15379"/>
        <dbReference type="ChEBI" id="CHEBI:16240"/>
        <dbReference type="ChEBI" id="CHEBI:18421"/>
        <dbReference type="EC" id="1.15.1.1"/>
    </reaction>
</comment>
<evidence type="ECO:0000259" key="6">
    <source>
        <dbReference type="Pfam" id="PF00081"/>
    </source>
</evidence>
<comment type="caution">
    <text evidence="8">The sequence shown here is derived from an EMBL/GenBank/DDBJ whole genome shotgun (WGS) entry which is preliminary data.</text>
</comment>
<dbReference type="Gene3D" id="1.10.287.990">
    <property type="entry name" value="Fe,Mn superoxide dismutase (SOD) domain"/>
    <property type="match status" value="1"/>
</dbReference>
<reference evidence="8 9" key="1">
    <citation type="journal article" date="2019" name="Int. J. Syst. Evol. Microbiol.">
        <title>The Global Catalogue of Microorganisms (GCM) 10K type strain sequencing project: providing services to taxonomists for standard genome sequencing and annotation.</title>
        <authorList>
            <consortium name="The Broad Institute Genomics Platform"/>
            <consortium name="The Broad Institute Genome Sequencing Center for Infectious Disease"/>
            <person name="Wu L."/>
            <person name="Ma J."/>
        </authorList>
    </citation>
    <scope>NUCLEOTIDE SEQUENCE [LARGE SCALE GENOMIC DNA]</scope>
    <source>
        <strain evidence="8 9">JCM 1405</strain>
    </source>
</reference>
<protein>
    <recommendedName>
        <fullName evidence="2 5">Superoxide dismutase</fullName>
        <ecNumber evidence="2 5">1.15.1.1</ecNumber>
    </recommendedName>
</protein>
<name>A0ABN1IM60_9CLOT</name>
<dbReference type="PIRSF" id="PIRSF000349">
    <property type="entry name" value="SODismutase"/>
    <property type="match status" value="1"/>
</dbReference>
<dbReference type="PANTHER" id="PTHR43595:SF2">
    <property type="entry name" value="SMALL RIBOSOMAL SUBUNIT PROTEIN MS42"/>
    <property type="match status" value="1"/>
</dbReference>
<dbReference type="PANTHER" id="PTHR43595">
    <property type="entry name" value="37S RIBOSOMAL PROTEIN S26, MITOCHONDRIAL"/>
    <property type="match status" value="1"/>
</dbReference>
<dbReference type="Pfam" id="PF00081">
    <property type="entry name" value="Sod_Fe_N"/>
    <property type="match status" value="1"/>
</dbReference>
<dbReference type="EC" id="1.15.1.1" evidence="2 5"/>
<dbReference type="InterPro" id="IPR001189">
    <property type="entry name" value="Mn/Fe_SOD"/>
</dbReference>
<dbReference type="Pfam" id="PF02777">
    <property type="entry name" value="Sod_Fe_C"/>
    <property type="match status" value="1"/>
</dbReference>
<comment type="similarity">
    <text evidence="1 5">Belongs to the iron/manganese superoxide dismutase family.</text>
</comment>
<dbReference type="RefSeq" id="WP_425544618.1">
    <property type="nucleotide sequence ID" value="NZ_BAAACF010000001.1"/>
</dbReference>
<evidence type="ECO:0000256" key="2">
    <source>
        <dbReference type="ARBA" id="ARBA00012682"/>
    </source>
</evidence>
<dbReference type="SUPFAM" id="SSF46609">
    <property type="entry name" value="Fe,Mn superoxide dismutase (SOD), N-terminal domain"/>
    <property type="match status" value="1"/>
</dbReference>
<dbReference type="SUPFAM" id="SSF54719">
    <property type="entry name" value="Fe,Mn superoxide dismutase (SOD), C-terminal domain"/>
    <property type="match status" value="1"/>
</dbReference>
<evidence type="ECO:0000256" key="3">
    <source>
        <dbReference type="ARBA" id="ARBA00022723"/>
    </source>
</evidence>
<dbReference type="Gene3D" id="3.55.40.20">
    <property type="entry name" value="Iron/manganese superoxide dismutase, C-terminal domain"/>
    <property type="match status" value="1"/>
</dbReference>
<evidence type="ECO:0000313" key="9">
    <source>
        <dbReference type="Proteomes" id="UP001500339"/>
    </source>
</evidence>
<dbReference type="InterPro" id="IPR036314">
    <property type="entry name" value="SOD_C_sf"/>
</dbReference>
<proteinExistence type="inferred from homology"/>
<dbReference type="Proteomes" id="UP001500339">
    <property type="component" value="Unassembled WGS sequence"/>
</dbReference>
<gene>
    <name evidence="8" type="ORF">GCM10008905_01870</name>
</gene>
<dbReference type="InterPro" id="IPR019833">
    <property type="entry name" value="Mn/Fe_SOD_BS"/>
</dbReference>
<feature type="domain" description="Manganese/iron superoxide dismutase N-terminal" evidence="6">
    <location>
        <begin position="37"/>
        <end position="123"/>
    </location>
</feature>
<dbReference type="PROSITE" id="PS00088">
    <property type="entry name" value="SOD_MN"/>
    <property type="match status" value="1"/>
</dbReference>
<evidence type="ECO:0000256" key="5">
    <source>
        <dbReference type="RuleBase" id="RU000414"/>
    </source>
</evidence>
<evidence type="ECO:0000259" key="7">
    <source>
        <dbReference type="Pfam" id="PF02777"/>
    </source>
</evidence>
<dbReference type="EMBL" id="BAAACF010000001">
    <property type="protein sequence ID" value="GAA0716874.1"/>
    <property type="molecule type" value="Genomic_DNA"/>
</dbReference>
<dbReference type="InterPro" id="IPR036324">
    <property type="entry name" value="Mn/Fe_SOD_N_sf"/>
</dbReference>
<keyword evidence="4 5" id="KW-0560">Oxidoreductase</keyword>
<keyword evidence="9" id="KW-1185">Reference proteome</keyword>
<dbReference type="InterPro" id="IPR019831">
    <property type="entry name" value="Mn/Fe_SOD_N"/>
</dbReference>
<dbReference type="InterPro" id="IPR019832">
    <property type="entry name" value="Mn/Fe_SOD_C"/>
</dbReference>
<feature type="domain" description="Manganese/iron superoxide dismutase C-terminal" evidence="7">
    <location>
        <begin position="131"/>
        <end position="232"/>
    </location>
</feature>
<evidence type="ECO:0000313" key="8">
    <source>
        <dbReference type="EMBL" id="GAA0716874.1"/>
    </source>
</evidence>
<comment type="function">
    <text evidence="5">Destroys radicals which are normally produced within the cells and which are toxic to biological systems.</text>
</comment>
<organism evidence="8 9">
    <name type="scientific">Clostridium malenominatum</name>
    <dbReference type="NCBI Taxonomy" id="1539"/>
    <lineage>
        <taxon>Bacteria</taxon>
        <taxon>Bacillati</taxon>
        <taxon>Bacillota</taxon>
        <taxon>Clostridia</taxon>
        <taxon>Eubacteriales</taxon>
        <taxon>Clostridiaceae</taxon>
        <taxon>Clostridium</taxon>
    </lineage>
</organism>
<sequence length="234" mass="27074">MKTLKRKDLFLLLCVGLLCMLLPLNYVKGKGQGENPFKLPSLSYSYDALEPYIDAETMKIHHQKHHGTYVEKLNEAINKYPELMDKSLEYLLTNLDKLPDDIREAVRNNGGGHYNHSIFWTIMGKNKGGEPKGKLKEDIAKTFGSFENFKKDFKSAALGRFGSGWAWLIKDKDGKLKIVSTANQDSPIMMGISPVMGIDVWEHAYYLKYQNKRGEYIDNWWNVINWDEVEKRYK</sequence>